<evidence type="ECO:0000256" key="1">
    <source>
        <dbReference type="ARBA" id="ARBA00023295"/>
    </source>
</evidence>
<feature type="domain" description="Fibronectin type-III" evidence="5">
    <location>
        <begin position="412"/>
        <end position="501"/>
    </location>
</feature>
<proteinExistence type="predicted"/>
<dbReference type="PROSITE" id="PS50853">
    <property type="entry name" value="FN3"/>
    <property type="match status" value="2"/>
</dbReference>
<dbReference type="PROSITE" id="PS50231">
    <property type="entry name" value="RICIN_B_LECTIN"/>
    <property type="match status" value="1"/>
</dbReference>
<keyword evidence="2" id="KW-0624">Polysaccharide degradation</keyword>
<reference evidence="6" key="1">
    <citation type="submission" date="2021-01" db="EMBL/GenBank/DDBJ databases">
        <title>Whole genome shotgun sequence of Virgisporangium aliadipatigenens NBRC 105644.</title>
        <authorList>
            <person name="Komaki H."/>
            <person name="Tamura T."/>
        </authorList>
    </citation>
    <scope>NUCLEOTIDE SEQUENCE</scope>
    <source>
        <strain evidence="6">NBRC 105644</strain>
    </source>
</reference>
<feature type="domain" description="Fibronectin type-III" evidence="5">
    <location>
        <begin position="166"/>
        <end position="261"/>
    </location>
</feature>
<dbReference type="SUPFAM" id="SSF49785">
    <property type="entry name" value="Galactose-binding domain-like"/>
    <property type="match status" value="2"/>
</dbReference>
<dbReference type="GO" id="GO:0000272">
    <property type="term" value="P:polysaccharide catabolic process"/>
    <property type="evidence" value="ECO:0007669"/>
    <property type="project" value="UniProtKB-KW"/>
</dbReference>
<evidence type="ECO:0000256" key="4">
    <source>
        <dbReference type="SAM" id="SignalP"/>
    </source>
</evidence>
<sequence>MLVVAGTILAFGVVAAKADAAGTDITDNGGTITAQRGAPSGSESYANLIDNDPRTKYFAGGDRGWVQYRSTEPAAVDRYTITSANDAPDRDPSAWRLEGSTNGTSWTTLDSRTGESFNGRGVTRGFLVANTVAYTYYRLTLTETNGSRDLQWAEWGLWAGDGQPAAPTGLVAAAVAAGTVDLDWRDNSDVDTGYPETGFEVQRSVDGGQFAQVAIVGADATAFTDTVATAGSLSYRVRAVTEAGPASEFSAVAVATPIDPTVELRLTDLPGSVTDRYGQTGDQGAERGVDRSPYTKYFVGGSTTTWLGYTLDRRATATRYTVTAANDAPERDPRNWSLVASADGVSWTTLDSRTDQSFTDRFQTHSYRLSNTAAYRYYRLDVTANNGSRDTQLGDLAIFGMATPEAMPLPAAPDALRVDAVSGDQLKISWADNTRWETAVRLERSTDGQTWNWSRTLPAGTTRYRDVGLAGNTTHHYRVRAENATGSSAYATPASATTGTADLPVTWQEHWHEHTQLVTRVSYNDTLGVYFDPDMEPSQTWLFGYTDAIWRYVRATYDGVGSARLAAVFHKGRYDGGHPATVFDAHHDYRNVIDIGLDNWAESEAQPRDIIAHEIAHIVEGSFGGIQGSPSFPIWMDSKWAEIFQYDVYLGAGLTADAQRWRAKMAGQRDGSPREGTAWFSDWFAPIYDTYGQSQVLVRYLRLLTQHFAQFNGEYARNLNWGEFVFFWSAAAGVDLRPLATNAFGWPDEWERQFQQARVDYPGVRFAACCGPVLVSDPGPQNAKVGERVQVQLRSSGGSAVRFTATGLPPGMTVSEDGLIGGTPTRSGVYGSTVTVTAVQDPTRTASVTIRWTVNDHIGTILAGNGECLDLDNSRTHNGNGVHTVGCNSTGAQKWFVSAGRYTVLDKCLATAPGAVPPGAAVVVWDCDGSANQQWTEPGDGTIRQVSSGMCLTRPTDTSWVSLTPCTGGDTQRWRRG</sequence>
<dbReference type="Pfam" id="PF00652">
    <property type="entry name" value="Ricin_B_lectin"/>
    <property type="match status" value="1"/>
</dbReference>
<dbReference type="SMART" id="SM00458">
    <property type="entry name" value="RICIN"/>
    <property type="match status" value="1"/>
</dbReference>
<feature type="region of interest" description="Disordered" evidence="3">
    <location>
        <begin position="24"/>
        <end position="43"/>
    </location>
</feature>
<dbReference type="InterPro" id="IPR008979">
    <property type="entry name" value="Galactose-bd-like_sf"/>
</dbReference>
<protein>
    <recommendedName>
        <fullName evidence="5">Fibronectin type-III domain-containing protein</fullName>
    </recommendedName>
</protein>
<evidence type="ECO:0000313" key="6">
    <source>
        <dbReference type="EMBL" id="GIJ49565.1"/>
    </source>
</evidence>
<feature type="chain" id="PRO_5035217561" description="Fibronectin type-III domain-containing protein" evidence="4">
    <location>
        <begin position="21"/>
        <end position="977"/>
    </location>
</feature>
<keyword evidence="1" id="KW-0378">Hydrolase</keyword>
<dbReference type="InterPro" id="IPR003961">
    <property type="entry name" value="FN3_dom"/>
</dbReference>
<dbReference type="InterPro" id="IPR000772">
    <property type="entry name" value="Ricin_B_lectin"/>
</dbReference>
<accession>A0A8J3YTF6</accession>
<dbReference type="EMBL" id="BOPF01000029">
    <property type="protein sequence ID" value="GIJ49565.1"/>
    <property type="molecule type" value="Genomic_DNA"/>
</dbReference>
<dbReference type="Gene3D" id="2.80.10.50">
    <property type="match status" value="1"/>
</dbReference>
<evidence type="ECO:0000259" key="5">
    <source>
        <dbReference type="PROSITE" id="PS50853"/>
    </source>
</evidence>
<dbReference type="RefSeq" id="WP_203903038.1">
    <property type="nucleotide sequence ID" value="NZ_BOPF01000029.1"/>
</dbReference>
<name>A0A8J3YTF6_9ACTN</name>
<evidence type="ECO:0000313" key="7">
    <source>
        <dbReference type="Proteomes" id="UP000619260"/>
    </source>
</evidence>
<dbReference type="SUPFAM" id="SSF49265">
    <property type="entry name" value="Fibronectin type III"/>
    <property type="match status" value="2"/>
</dbReference>
<keyword evidence="2" id="KW-0119">Carbohydrate metabolism</keyword>
<keyword evidence="1" id="KW-0326">Glycosidase</keyword>
<organism evidence="6 7">
    <name type="scientific">Virgisporangium aliadipatigenens</name>
    <dbReference type="NCBI Taxonomy" id="741659"/>
    <lineage>
        <taxon>Bacteria</taxon>
        <taxon>Bacillati</taxon>
        <taxon>Actinomycetota</taxon>
        <taxon>Actinomycetes</taxon>
        <taxon>Micromonosporales</taxon>
        <taxon>Micromonosporaceae</taxon>
        <taxon>Virgisporangium</taxon>
    </lineage>
</organism>
<dbReference type="GO" id="GO:0005509">
    <property type="term" value="F:calcium ion binding"/>
    <property type="evidence" value="ECO:0007669"/>
    <property type="project" value="InterPro"/>
</dbReference>
<dbReference type="SUPFAM" id="SSF49313">
    <property type="entry name" value="Cadherin-like"/>
    <property type="match status" value="1"/>
</dbReference>
<keyword evidence="7" id="KW-1185">Reference proteome</keyword>
<dbReference type="InterPro" id="IPR015919">
    <property type="entry name" value="Cadherin-like_sf"/>
</dbReference>
<feature type="signal peptide" evidence="4">
    <location>
        <begin position="1"/>
        <end position="20"/>
    </location>
</feature>
<dbReference type="Gene3D" id="2.60.40.10">
    <property type="entry name" value="Immunoglobulins"/>
    <property type="match status" value="3"/>
</dbReference>
<gene>
    <name evidence="6" type="ORF">Val02_64510</name>
</gene>
<dbReference type="Pfam" id="PF00754">
    <property type="entry name" value="F5_F8_type_C"/>
    <property type="match status" value="1"/>
</dbReference>
<dbReference type="SMART" id="SM00060">
    <property type="entry name" value="FN3"/>
    <property type="match status" value="2"/>
</dbReference>
<dbReference type="InterPro" id="IPR013783">
    <property type="entry name" value="Ig-like_fold"/>
</dbReference>
<dbReference type="AlphaFoldDB" id="A0A8J3YTF6"/>
<comment type="caution">
    <text evidence="6">The sequence shown here is derived from an EMBL/GenBank/DDBJ whole genome shotgun (WGS) entry which is preliminary data.</text>
</comment>
<dbReference type="Proteomes" id="UP000619260">
    <property type="component" value="Unassembled WGS sequence"/>
</dbReference>
<dbReference type="InterPro" id="IPR000421">
    <property type="entry name" value="FA58C"/>
</dbReference>
<feature type="region of interest" description="Disordered" evidence="3">
    <location>
        <begin position="83"/>
        <end position="107"/>
    </location>
</feature>
<dbReference type="SUPFAM" id="SSF50370">
    <property type="entry name" value="Ricin B-like lectins"/>
    <property type="match status" value="1"/>
</dbReference>
<dbReference type="GO" id="GO:0016798">
    <property type="term" value="F:hydrolase activity, acting on glycosyl bonds"/>
    <property type="evidence" value="ECO:0007669"/>
    <property type="project" value="UniProtKB-KW"/>
</dbReference>
<dbReference type="InterPro" id="IPR036116">
    <property type="entry name" value="FN3_sf"/>
</dbReference>
<dbReference type="Gene3D" id="2.60.120.260">
    <property type="entry name" value="Galactose-binding domain-like"/>
    <property type="match status" value="2"/>
</dbReference>
<keyword evidence="4" id="KW-0732">Signal</keyword>
<dbReference type="Pfam" id="PF05345">
    <property type="entry name" value="He_PIG"/>
    <property type="match status" value="1"/>
</dbReference>
<dbReference type="InterPro" id="IPR035992">
    <property type="entry name" value="Ricin_B-like_lectins"/>
</dbReference>
<dbReference type="CDD" id="cd00063">
    <property type="entry name" value="FN3"/>
    <property type="match status" value="2"/>
</dbReference>
<dbReference type="GO" id="GO:0016020">
    <property type="term" value="C:membrane"/>
    <property type="evidence" value="ECO:0007669"/>
    <property type="project" value="InterPro"/>
</dbReference>
<evidence type="ECO:0000256" key="2">
    <source>
        <dbReference type="ARBA" id="ARBA00023326"/>
    </source>
</evidence>
<evidence type="ECO:0000256" key="3">
    <source>
        <dbReference type="SAM" id="MobiDB-lite"/>
    </source>
</evidence>
<feature type="compositionally biased region" description="Low complexity" evidence="3">
    <location>
        <begin position="24"/>
        <end position="34"/>
    </location>
</feature>